<dbReference type="Proteomes" id="UP001271007">
    <property type="component" value="Unassembled WGS sequence"/>
</dbReference>
<comment type="caution">
    <text evidence="1">The sequence shown here is derived from an EMBL/GenBank/DDBJ whole genome shotgun (WGS) entry which is preliminary data.</text>
</comment>
<evidence type="ECO:0000313" key="2">
    <source>
        <dbReference type="Proteomes" id="UP001271007"/>
    </source>
</evidence>
<sequence>MAGNASQPMRCPTVPSALTVTETTAVSNDASTDIVYRTSYITSVVTSLQQGPNMTQTLASTVTVTRQHRAATVERTVTMFLPQETQTLEETIRETAAQATATLVETVTHTPYAQKETTVQSPSIVVETVTQTPYAQTETTVEPASTLVETVTQTPYAQTETDVYTSYETDTTIATTTEINTATETTVQTTTATATKLCDSHPLQGGAFYDLSDWTYDVAYGAGSSYNIETSGGNPGFYLQDTCDAAASGGDNWQQITQHVNICQHLQYNYTFQYQFQGDTSINSDCSMTLWIQGTPISGVYGTFPLDSIGNPSGNSQNVGNWYTYSGSWDSSYFFQGYDDIDVAVRFHCGSANVMTFGLDSFTWVGSI</sequence>
<accession>A0AAJ0GDM7</accession>
<name>A0AAJ0GDM7_9PEZI</name>
<gene>
    <name evidence="1" type="ORF">LTR09_005837</name>
</gene>
<keyword evidence="2" id="KW-1185">Reference proteome</keyword>
<dbReference type="EMBL" id="JAWDJX010000017">
    <property type="protein sequence ID" value="KAK3053211.1"/>
    <property type="molecule type" value="Genomic_DNA"/>
</dbReference>
<dbReference type="AlphaFoldDB" id="A0AAJ0GDM7"/>
<proteinExistence type="predicted"/>
<organism evidence="1 2">
    <name type="scientific">Extremus antarcticus</name>
    <dbReference type="NCBI Taxonomy" id="702011"/>
    <lineage>
        <taxon>Eukaryota</taxon>
        <taxon>Fungi</taxon>
        <taxon>Dikarya</taxon>
        <taxon>Ascomycota</taxon>
        <taxon>Pezizomycotina</taxon>
        <taxon>Dothideomycetes</taxon>
        <taxon>Dothideomycetidae</taxon>
        <taxon>Mycosphaerellales</taxon>
        <taxon>Extremaceae</taxon>
        <taxon>Extremus</taxon>
    </lineage>
</organism>
<reference evidence="1" key="1">
    <citation type="submission" date="2023-04" db="EMBL/GenBank/DDBJ databases">
        <title>Black Yeasts Isolated from many extreme environments.</title>
        <authorList>
            <person name="Coleine C."/>
            <person name="Stajich J.E."/>
            <person name="Selbmann L."/>
        </authorList>
    </citation>
    <scope>NUCLEOTIDE SEQUENCE</scope>
    <source>
        <strain evidence="1">CCFEE 5312</strain>
    </source>
</reference>
<protein>
    <submittedName>
        <fullName evidence="1">Uncharacterized protein</fullName>
    </submittedName>
</protein>
<evidence type="ECO:0000313" key="1">
    <source>
        <dbReference type="EMBL" id="KAK3053211.1"/>
    </source>
</evidence>